<reference evidence="2" key="1">
    <citation type="journal article" date="2020" name="mSystems">
        <title>Genome- and Community-Level Interaction Insights into Carbon Utilization and Element Cycling Functions of Hydrothermarchaeota in Hydrothermal Sediment.</title>
        <authorList>
            <person name="Zhou Z."/>
            <person name="Liu Y."/>
            <person name="Xu W."/>
            <person name="Pan J."/>
            <person name="Luo Z.H."/>
            <person name="Li M."/>
        </authorList>
    </citation>
    <scope>NUCLEOTIDE SEQUENCE [LARGE SCALE GENOMIC DNA]</scope>
    <source>
        <strain evidence="2">SpSt-413</strain>
    </source>
</reference>
<evidence type="ECO:0000256" key="1">
    <source>
        <dbReference type="SAM" id="SignalP"/>
    </source>
</evidence>
<protein>
    <submittedName>
        <fullName evidence="2">DUF3124 domain-containing protein</fullName>
    </submittedName>
</protein>
<sequence>MSAPRIARRVLLALACALCAAQVHAQELSAGQTVYVPCYSHIYHGIKTQPIDLTVTLSVRNTDPRHAITLSSVDYYDTAGKLVRAYLTDKATLGPLATQEYIVAQVDRTGGSGANFMVRWSAAQPVSPPVVEAVMIGTSSQQGISFSSRGVVVPTR</sequence>
<name>A0A7C4AGH2_9BACT</name>
<evidence type="ECO:0000313" key="2">
    <source>
        <dbReference type="EMBL" id="HGG92186.1"/>
    </source>
</evidence>
<keyword evidence="1" id="KW-0732">Signal</keyword>
<dbReference type="Pfam" id="PF11322">
    <property type="entry name" value="DUF3124"/>
    <property type="match status" value="1"/>
</dbReference>
<dbReference type="AlphaFoldDB" id="A0A7C4AGH2"/>
<proteinExistence type="predicted"/>
<comment type="caution">
    <text evidence="2">The sequence shown here is derived from an EMBL/GenBank/DDBJ whole genome shotgun (WGS) entry which is preliminary data.</text>
</comment>
<feature type="signal peptide" evidence="1">
    <location>
        <begin position="1"/>
        <end position="25"/>
    </location>
</feature>
<dbReference type="InterPro" id="IPR021471">
    <property type="entry name" value="DUF3124"/>
</dbReference>
<accession>A0A7C4AGH2</accession>
<dbReference type="EMBL" id="DSRP01000308">
    <property type="protein sequence ID" value="HGG92186.1"/>
    <property type="molecule type" value="Genomic_DNA"/>
</dbReference>
<organism evidence="2">
    <name type="scientific">Fundidesulfovibrio putealis</name>
    <dbReference type="NCBI Taxonomy" id="270496"/>
    <lineage>
        <taxon>Bacteria</taxon>
        <taxon>Pseudomonadati</taxon>
        <taxon>Thermodesulfobacteriota</taxon>
        <taxon>Desulfovibrionia</taxon>
        <taxon>Desulfovibrionales</taxon>
        <taxon>Desulfovibrionaceae</taxon>
        <taxon>Fundidesulfovibrio</taxon>
    </lineage>
</organism>
<gene>
    <name evidence="2" type="ORF">ENR59_04460</name>
</gene>
<feature type="chain" id="PRO_5028196935" evidence="1">
    <location>
        <begin position="26"/>
        <end position="156"/>
    </location>
</feature>